<feature type="signal peptide" evidence="1">
    <location>
        <begin position="1"/>
        <end position="16"/>
    </location>
</feature>
<accession>A0A642URQ9</accession>
<name>A0A642URQ9_9ASCO</name>
<dbReference type="AlphaFoldDB" id="A0A642URQ9"/>
<protein>
    <submittedName>
        <fullName evidence="2">Uncharacterized protein</fullName>
    </submittedName>
</protein>
<keyword evidence="1" id="KW-0732">Signal</keyword>
<proteinExistence type="predicted"/>
<sequence length="147" mass="17322">MLRWLVLALRVRTIIFRLEDIQCLRLKVVDELIAAKLKRSNNVNQEKPKIDQVDEIIDGARKEAGELRRMKHGRADESESPPMKWLMKADDAFQRDKVALEEARDVMSKHKLKTYKSFQGYRFKTIIEKYDPSDIAEYIDPSKFPKE</sequence>
<dbReference type="EMBL" id="SWFS01000443">
    <property type="protein sequence ID" value="KAA8903292.1"/>
    <property type="molecule type" value="Genomic_DNA"/>
</dbReference>
<evidence type="ECO:0000313" key="3">
    <source>
        <dbReference type="Proteomes" id="UP000761534"/>
    </source>
</evidence>
<evidence type="ECO:0000313" key="2">
    <source>
        <dbReference type="EMBL" id="KAA8903292.1"/>
    </source>
</evidence>
<gene>
    <name evidence="2" type="ORF">TRICI_005730</name>
</gene>
<reference evidence="2" key="1">
    <citation type="journal article" date="2019" name="G3 (Bethesda)">
        <title>Genome Assemblies of Two Rare Opportunistic Yeast Pathogens: Diutina rugosa (syn. Candida rugosa) and Trichomonascus ciferrii (syn. Candida ciferrii).</title>
        <authorList>
            <person name="Mixao V."/>
            <person name="Saus E."/>
            <person name="Hansen A.P."/>
            <person name="Lass-Florl C."/>
            <person name="Gabaldon T."/>
        </authorList>
    </citation>
    <scope>NUCLEOTIDE SEQUENCE</scope>
    <source>
        <strain evidence="2">CBS 4856</strain>
    </source>
</reference>
<organism evidence="2 3">
    <name type="scientific">Trichomonascus ciferrii</name>
    <dbReference type="NCBI Taxonomy" id="44093"/>
    <lineage>
        <taxon>Eukaryota</taxon>
        <taxon>Fungi</taxon>
        <taxon>Dikarya</taxon>
        <taxon>Ascomycota</taxon>
        <taxon>Saccharomycotina</taxon>
        <taxon>Dipodascomycetes</taxon>
        <taxon>Dipodascales</taxon>
        <taxon>Trichomonascaceae</taxon>
        <taxon>Trichomonascus</taxon>
        <taxon>Trichomonascus ciferrii complex</taxon>
    </lineage>
</organism>
<dbReference type="Proteomes" id="UP000761534">
    <property type="component" value="Unassembled WGS sequence"/>
</dbReference>
<comment type="caution">
    <text evidence="2">The sequence shown here is derived from an EMBL/GenBank/DDBJ whole genome shotgun (WGS) entry which is preliminary data.</text>
</comment>
<keyword evidence="3" id="KW-1185">Reference proteome</keyword>
<dbReference type="VEuPathDB" id="FungiDB:TRICI_005730"/>
<feature type="chain" id="PRO_5024979320" evidence="1">
    <location>
        <begin position="17"/>
        <end position="147"/>
    </location>
</feature>
<evidence type="ECO:0000256" key="1">
    <source>
        <dbReference type="SAM" id="SignalP"/>
    </source>
</evidence>